<organism evidence="7 8">
    <name type="scientific">Streptomyces solincola</name>
    <dbReference type="NCBI Taxonomy" id="2100817"/>
    <lineage>
        <taxon>Bacteria</taxon>
        <taxon>Bacillati</taxon>
        <taxon>Actinomycetota</taxon>
        <taxon>Actinomycetes</taxon>
        <taxon>Kitasatosporales</taxon>
        <taxon>Streptomycetaceae</taxon>
        <taxon>Streptomyces</taxon>
    </lineage>
</organism>
<dbReference type="RefSeq" id="WP_105867439.1">
    <property type="nucleotide sequence ID" value="NZ_PVLV01000053.1"/>
</dbReference>
<reference evidence="7 8" key="1">
    <citation type="submission" date="2018-03" db="EMBL/GenBank/DDBJ databases">
        <title>Novel Streptomyces sp. from soil.</title>
        <authorList>
            <person name="Tan G.Y.A."/>
            <person name="Lee Z.Y."/>
        </authorList>
    </citation>
    <scope>NUCLEOTIDE SEQUENCE [LARGE SCALE GENOMIC DNA]</scope>
    <source>
        <strain evidence="7 8">ST5x</strain>
    </source>
</reference>
<protein>
    <submittedName>
        <fullName evidence="7">Class I SAM-dependent methyltransferase</fullName>
    </submittedName>
</protein>
<accession>A0A2S9Q1H7</accession>
<evidence type="ECO:0000313" key="8">
    <source>
        <dbReference type="Proteomes" id="UP000239322"/>
    </source>
</evidence>
<evidence type="ECO:0000256" key="4">
    <source>
        <dbReference type="ARBA" id="ARBA00022691"/>
    </source>
</evidence>
<dbReference type="AlphaFoldDB" id="A0A2S9Q1H7"/>
<keyword evidence="4" id="KW-0949">S-adenosyl-L-methionine</keyword>
<dbReference type="EMBL" id="PVLV01000053">
    <property type="protein sequence ID" value="PRH80492.1"/>
    <property type="molecule type" value="Genomic_DNA"/>
</dbReference>
<dbReference type="Pfam" id="PF17843">
    <property type="entry name" value="MycE_N"/>
    <property type="match status" value="1"/>
</dbReference>
<feature type="domain" description="Methyltransferase MycE N-terminal" evidence="6">
    <location>
        <begin position="10"/>
        <end position="112"/>
    </location>
</feature>
<dbReference type="Proteomes" id="UP000239322">
    <property type="component" value="Unassembled WGS sequence"/>
</dbReference>
<sequence>MTANRAHHDVRALILAAEGDAEQAVREVGAERTAALLVGELVDRADLDEVPGLDQTPITVAFELAFDGGAVVHHAVAGKTAEHHPGAPAAAHATIEVGLLELLRAVYGNWRAPGCQNLRIRWNDIEDIEALSSSMHVFHVVQRLVRGTTDHRADLSELSLRNGSDKWGLHYYTPHYERHFAPLRDRPLTIVELGIGGYGDPAAGGASLRMWKRYFPRAVIHGVDIFDKAALREPRIHTVRGDLSDPAFLASLGEEIGPIDIVIDDGSHYCPDVVAAFRAMFALVRPGGLYVVEDLQTSYWEGYGGSSVRRDDPATSMGYLKKLVDGLAHEDHEAGGVEPDETARTLTGAHFYRSLAIFDKGVNQEGPSPSWIPRTRMTYDEMTAVEWGGDGLRADSGE</sequence>
<dbReference type="GO" id="GO:0017000">
    <property type="term" value="P:antibiotic biosynthetic process"/>
    <property type="evidence" value="ECO:0007669"/>
    <property type="project" value="UniProtKB-KW"/>
</dbReference>
<name>A0A2S9Q1H7_9ACTN</name>
<keyword evidence="8" id="KW-1185">Reference proteome</keyword>
<evidence type="ECO:0000256" key="2">
    <source>
        <dbReference type="ARBA" id="ARBA00022603"/>
    </source>
</evidence>
<gene>
    <name evidence="7" type="ORF">C6N75_04015</name>
</gene>
<evidence type="ECO:0000313" key="7">
    <source>
        <dbReference type="EMBL" id="PRH80492.1"/>
    </source>
</evidence>
<dbReference type="InterPro" id="IPR040800">
    <property type="entry name" value="MycE_N"/>
</dbReference>
<dbReference type="Gene3D" id="3.40.50.150">
    <property type="entry name" value="Vaccinia Virus protein VP39"/>
    <property type="match status" value="1"/>
</dbReference>
<dbReference type="Gene3D" id="3.30.1050.30">
    <property type="match status" value="1"/>
</dbReference>
<dbReference type="InterPro" id="IPR029063">
    <property type="entry name" value="SAM-dependent_MTases_sf"/>
</dbReference>
<dbReference type="GO" id="GO:0032259">
    <property type="term" value="P:methylation"/>
    <property type="evidence" value="ECO:0007669"/>
    <property type="project" value="UniProtKB-KW"/>
</dbReference>
<comment type="caution">
    <text evidence="7">The sequence shown here is derived from an EMBL/GenBank/DDBJ whole genome shotgun (WGS) entry which is preliminary data.</text>
</comment>
<evidence type="ECO:0000256" key="5">
    <source>
        <dbReference type="ARBA" id="ARBA00023194"/>
    </source>
</evidence>
<dbReference type="SUPFAM" id="SSF53335">
    <property type="entry name" value="S-adenosyl-L-methionine-dependent methyltransferases"/>
    <property type="match status" value="1"/>
</dbReference>
<dbReference type="OrthoDB" id="9816424at2"/>
<proteinExistence type="predicted"/>
<evidence type="ECO:0000256" key="1">
    <source>
        <dbReference type="ARBA" id="ARBA00004792"/>
    </source>
</evidence>
<comment type="pathway">
    <text evidence="1">Antibiotic biosynthesis.</text>
</comment>
<dbReference type="GO" id="GO:0008168">
    <property type="term" value="F:methyltransferase activity"/>
    <property type="evidence" value="ECO:0007669"/>
    <property type="project" value="UniProtKB-KW"/>
</dbReference>
<evidence type="ECO:0000259" key="6">
    <source>
        <dbReference type="Pfam" id="PF17843"/>
    </source>
</evidence>
<evidence type="ECO:0000256" key="3">
    <source>
        <dbReference type="ARBA" id="ARBA00022679"/>
    </source>
</evidence>
<keyword evidence="3 7" id="KW-0808">Transferase</keyword>
<keyword evidence="5" id="KW-0045">Antibiotic biosynthesis</keyword>
<keyword evidence="2 7" id="KW-0489">Methyltransferase</keyword>